<keyword evidence="1" id="KW-1133">Transmembrane helix</keyword>
<accession>A0A183GVQ6</accession>
<keyword evidence="1" id="KW-0472">Membrane</keyword>
<reference evidence="2 3" key="1">
    <citation type="submission" date="2018-11" db="EMBL/GenBank/DDBJ databases">
        <authorList>
            <consortium name="Pathogen Informatics"/>
        </authorList>
    </citation>
    <scope>NUCLEOTIDE SEQUENCE [LARGE SCALE GENOMIC DNA]</scope>
</reference>
<dbReference type="EMBL" id="UZAH01040850">
    <property type="protein sequence ID" value="VDP59348.1"/>
    <property type="molecule type" value="Genomic_DNA"/>
</dbReference>
<dbReference type="OrthoDB" id="5858961at2759"/>
<reference evidence="4" key="2">
    <citation type="submission" date="2019-09" db="UniProtKB">
        <authorList>
            <consortium name="WormBaseParasite"/>
        </authorList>
    </citation>
    <scope>IDENTIFICATION</scope>
</reference>
<evidence type="ECO:0000313" key="3">
    <source>
        <dbReference type="Proteomes" id="UP000050761"/>
    </source>
</evidence>
<evidence type="ECO:0000313" key="4">
    <source>
        <dbReference type="WBParaSite" id="HPBE_0002677601-mRNA-1"/>
    </source>
</evidence>
<dbReference type="WBParaSite" id="HPBE_0002677601-mRNA-1">
    <property type="protein sequence ID" value="HPBE_0002677601-mRNA-1"/>
    <property type="gene ID" value="HPBE_0002677601"/>
</dbReference>
<evidence type="ECO:0000313" key="2">
    <source>
        <dbReference type="EMBL" id="VDP59348.1"/>
    </source>
</evidence>
<organism evidence="3 4">
    <name type="scientific">Heligmosomoides polygyrus</name>
    <name type="common">Parasitic roundworm</name>
    <dbReference type="NCBI Taxonomy" id="6339"/>
    <lineage>
        <taxon>Eukaryota</taxon>
        <taxon>Metazoa</taxon>
        <taxon>Ecdysozoa</taxon>
        <taxon>Nematoda</taxon>
        <taxon>Chromadorea</taxon>
        <taxon>Rhabditida</taxon>
        <taxon>Rhabditina</taxon>
        <taxon>Rhabditomorpha</taxon>
        <taxon>Strongyloidea</taxon>
        <taxon>Heligmosomidae</taxon>
        <taxon>Heligmosomoides</taxon>
    </lineage>
</organism>
<feature type="transmembrane region" description="Helical" evidence="1">
    <location>
        <begin position="142"/>
        <end position="166"/>
    </location>
</feature>
<dbReference type="Proteomes" id="UP000050761">
    <property type="component" value="Unassembled WGS sequence"/>
</dbReference>
<gene>
    <name evidence="2" type="ORF">HPBE_LOCUS26775</name>
</gene>
<keyword evidence="1" id="KW-0812">Transmembrane</keyword>
<accession>A0A3P8FIJ6</accession>
<proteinExistence type="predicted"/>
<evidence type="ECO:0000256" key="1">
    <source>
        <dbReference type="SAM" id="Phobius"/>
    </source>
</evidence>
<keyword evidence="3" id="KW-1185">Reference proteome</keyword>
<dbReference type="AlphaFoldDB" id="A0A183GVQ6"/>
<protein>
    <submittedName>
        <fullName evidence="4">Transmembrane protein</fullName>
    </submittedName>
</protein>
<name>A0A183GVQ6_HELPZ</name>
<sequence length="235" mass="26593">MSVVEEVKCSLSSLAPATLEIKELSANMRLLSKLRDEEIFKMHVSVLQLIVTITKSFELEESCGSNATLLHLKNVNRKWVGHIINPRTDIIIPFTKEPIGLSLMIVLETLAMTWSPVLFTPDTRRYKSLRKLWEQIMKSKKIIILPSVIFALMVCTAVVAAGSYYAHRTKQQAAQKSLQHRKAELLADWGQYSEASAEVDPLVDLDVLGKRLADDDQLLEQHHEYSPYSSAYVLL</sequence>
<feature type="transmembrane region" description="Helical" evidence="1">
    <location>
        <begin position="99"/>
        <end position="121"/>
    </location>
</feature>